<accession>A0A1G6ZIL3</accession>
<dbReference type="Proteomes" id="UP000199072">
    <property type="component" value="Unassembled WGS sequence"/>
</dbReference>
<proteinExistence type="predicted"/>
<evidence type="ECO:0000313" key="1">
    <source>
        <dbReference type="EMBL" id="SDE02283.1"/>
    </source>
</evidence>
<dbReference type="RefSeq" id="WP_091148404.1">
    <property type="nucleotide sequence ID" value="NZ_FNAI01000003.1"/>
</dbReference>
<gene>
    <name evidence="1" type="ORF">SAMN05216464_103369</name>
</gene>
<sequence length="102" mass="11657">METQKKHCKTLNCTLTKRVIELHGRGYTEDFRDTPDKRFICIQSSEQFKTSELIICLVDLGFDKLSNSFKYIHTIETADGSKGLMITNAIYSVNSPLSNQFC</sequence>
<organism evidence="1 2">
    <name type="scientific">Mucilaginibacter pineti</name>
    <dbReference type="NCBI Taxonomy" id="1391627"/>
    <lineage>
        <taxon>Bacteria</taxon>
        <taxon>Pseudomonadati</taxon>
        <taxon>Bacteroidota</taxon>
        <taxon>Sphingobacteriia</taxon>
        <taxon>Sphingobacteriales</taxon>
        <taxon>Sphingobacteriaceae</taxon>
        <taxon>Mucilaginibacter</taxon>
    </lineage>
</organism>
<dbReference type="OrthoDB" id="798002at2"/>
<dbReference type="EMBL" id="FNAI01000003">
    <property type="protein sequence ID" value="SDE02283.1"/>
    <property type="molecule type" value="Genomic_DNA"/>
</dbReference>
<protein>
    <submittedName>
        <fullName evidence="1">Uncharacterized protein</fullName>
    </submittedName>
</protein>
<name>A0A1G6ZIL3_9SPHI</name>
<keyword evidence="2" id="KW-1185">Reference proteome</keyword>
<evidence type="ECO:0000313" key="2">
    <source>
        <dbReference type="Proteomes" id="UP000199072"/>
    </source>
</evidence>
<reference evidence="1 2" key="1">
    <citation type="submission" date="2016-10" db="EMBL/GenBank/DDBJ databases">
        <authorList>
            <person name="de Groot N.N."/>
        </authorList>
    </citation>
    <scope>NUCLEOTIDE SEQUENCE [LARGE SCALE GENOMIC DNA]</scope>
    <source>
        <strain evidence="1 2">47C3B</strain>
    </source>
</reference>
<dbReference type="AlphaFoldDB" id="A0A1G6ZIL3"/>